<proteinExistence type="predicted"/>
<name>A0AAE0XTW8_9GAST</name>
<dbReference type="EMBL" id="JAWDGP010007584">
    <property type="protein sequence ID" value="KAK3712442.1"/>
    <property type="molecule type" value="Genomic_DNA"/>
</dbReference>
<keyword evidence="2" id="KW-1185">Reference proteome</keyword>
<protein>
    <submittedName>
        <fullName evidence="1">Uncharacterized protein</fullName>
    </submittedName>
</protein>
<dbReference type="AlphaFoldDB" id="A0AAE0XTW8"/>
<evidence type="ECO:0000313" key="2">
    <source>
        <dbReference type="Proteomes" id="UP001283361"/>
    </source>
</evidence>
<gene>
    <name evidence="1" type="ORF">RRG08_002772</name>
</gene>
<accession>A0AAE0XTW8</accession>
<dbReference type="Proteomes" id="UP001283361">
    <property type="component" value="Unassembled WGS sequence"/>
</dbReference>
<sequence>MQYLINNNPVNLNHRHFTCFQFRSQRCGAVVQICLSFVSQPHTAVLPTLYPPPPASGLRRTVSDECTCTCGISPATWTILRLASKKIRLSRGCSPSQISQSADPTIKLPSSARNKTVQKVDTSWASSSFCNDRSNKNCLWGYK</sequence>
<comment type="caution">
    <text evidence="1">The sequence shown here is derived from an EMBL/GenBank/DDBJ whole genome shotgun (WGS) entry which is preliminary data.</text>
</comment>
<reference evidence="1" key="1">
    <citation type="journal article" date="2023" name="G3 (Bethesda)">
        <title>A reference genome for the long-term kleptoplast-retaining sea slug Elysia crispata morphotype clarki.</title>
        <authorList>
            <person name="Eastman K.E."/>
            <person name="Pendleton A.L."/>
            <person name="Shaikh M.A."/>
            <person name="Suttiyut T."/>
            <person name="Ogas R."/>
            <person name="Tomko P."/>
            <person name="Gavelis G."/>
            <person name="Widhalm J.R."/>
            <person name="Wisecaver J.H."/>
        </authorList>
    </citation>
    <scope>NUCLEOTIDE SEQUENCE</scope>
    <source>
        <strain evidence="1">ECLA1</strain>
    </source>
</reference>
<organism evidence="1 2">
    <name type="scientific">Elysia crispata</name>
    <name type="common">lettuce slug</name>
    <dbReference type="NCBI Taxonomy" id="231223"/>
    <lineage>
        <taxon>Eukaryota</taxon>
        <taxon>Metazoa</taxon>
        <taxon>Spiralia</taxon>
        <taxon>Lophotrochozoa</taxon>
        <taxon>Mollusca</taxon>
        <taxon>Gastropoda</taxon>
        <taxon>Heterobranchia</taxon>
        <taxon>Euthyneura</taxon>
        <taxon>Panpulmonata</taxon>
        <taxon>Sacoglossa</taxon>
        <taxon>Placobranchoidea</taxon>
        <taxon>Plakobranchidae</taxon>
        <taxon>Elysia</taxon>
    </lineage>
</organism>
<evidence type="ECO:0000313" key="1">
    <source>
        <dbReference type="EMBL" id="KAK3712442.1"/>
    </source>
</evidence>